<evidence type="ECO:0000313" key="2">
    <source>
        <dbReference type="EMBL" id="KAG2530970.1"/>
    </source>
</evidence>
<dbReference type="Proteomes" id="UP000285883">
    <property type="component" value="Unassembled WGS sequence"/>
</dbReference>
<evidence type="ECO:0000313" key="5">
    <source>
        <dbReference type="Proteomes" id="UP000285624"/>
    </source>
</evidence>
<reference evidence="2" key="3">
    <citation type="submission" date="2020-06" db="EMBL/GenBank/DDBJ databases">
        <authorList>
            <person name="Studholme D.J."/>
        </authorList>
    </citation>
    <scope>NUCLEOTIDE SEQUENCE</scope>
    <source>
        <strain evidence="2">NZFS 3630</strain>
    </source>
</reference>
<evidence type="ECO:0000313" key="6">
    <source>
        <dbReference type="Proteomes" id="UP000285883"/>
    </source>
</evidence>
<dbReference type="Gene3D" id="1.25.10.10">
    <property type="entry name" value="Leucine-rich Repeat Variant"/>
    <property type="match status" value="1"/>
</dbReference>
<organism evidence="3 6">
    <name type="scientific">Phytophthora kernoviae</name>
    <dbReference type="NCBI Taxonomy" id="325452"/>
    <lineage>
        <taxon>Eukaryota</taxon>
        <taxon>Sar</taxon>
        <taxon>Stramenopiles</taxon>
        <taxon>Oomycota</taxon>
        <taxon>Peronosporomycetes</taxon>
        <taxon>Peronosporales</taxon>
        <taxon>Peronosporaceae</taxon>
        <taxon>Phytophthora</taxon>
    </lineage>
</organism>
<protein>
    <submittedName>
        <fullName evidence="3">Uncharacterized protein</fullName>
    </submittedName>
</protein>
<feature type="region of interest" description="Disordered" evidence="1">
    <location>
        <begin position="186"/>
        <end position="262"/>
    </location>
</feature>
<dbReference type="GO" id="GO:0016887">
    <property type="term" value="F:ATP hydrolysis activity"/>
    <property type="evidence" value="ECO:0007669"/>
    <property type="project" value="InterPro"/>
</dbReference>
<dbReference type="GO" id="GO:0017025">
    <property type="term" value="F:TBP-class protein binding"/>
    <property type="evidence" value="ECO:0007669"/>
    <property type="project" value="InterPro"/>
</dbReference>
<dbReference type="EMBL" id="MAYM02001921">
    <property type="protein sequence ID" value="RLN06777.1"/>
    <property type="molecule type" value="Genomic_DNA"/>
</dbReference>
<dbReference type="AlphaFoldDB" id="A0A3R7K2T2"/>
<dbReference type="InterPro" id="IPR016024">
    <property type="entry name" value="ARM-type_fold"/>
</dbReference>
<dbReference type="EMBL" id="JPWU03000024">
    <property type="protein sequence ID" value="KAG2530970.1"/>
    <property type="molecule type" value="Genomic_DNA"/>
</dbReference>
<dbReference type="Proteomes" id="UP000792063">
    <property type="component" value="Unassembled WGS sequence"/>
</dbReference>
<keyword evidence="5" id="KW-1185">Reference proteome</keyword>
<dbReference type="GO" id="GO:0003677">
    <property type="term" value="F:DNA binding"/>
    <property type="evidence" value="ECO:0007669"/>
    <property type="project" value="InterPro"/>
</dbReference>
<dbReference type="InterPro" id="IPR044972">
    <property type="entry name" value="Mot1"/>
</dbReference>
<feature type="compositionally biased region" description="Basic and acidic residues" evidence="1">
    <location>
        <begin position="190"/>
        <end position="210"/>
    </location>
</feature>
<feature type="compositionally biased region" description="Basic and acidic residues" evidence="1">
    <location>
        <begin position="233"/>
        <end position="244"/>
    </location>
</feature>
<name>A0A3R7K2T2_9STRA</name>
<proteinExistence type="predicted"/>
<evidence type="ECO:0000313" key="4">
    <source>
        <dbReference type="EMBL" id="RLN83194.1"/>
    </source>
</evidence>
<accession>A0A3R7K2T2</accession>
<gene>
    <name evidence="3" type="ORF">BBI17_002129</name>
    <name evidence="4" type="ORF">BBO99_00002337</name>
    <name evidence="2" type="ORF">JM18_001956</name>
</gene>
<evidence type="ECO:0000256" key="1">
    <source>
        <dbReference type="SAM" id="MobiDB-lite"/>
    </source>
</evidence>
<dbReference type="EMBL" id="MBDN02000038">
    <property type="protein sequence ID" value="RLN83194.1"/>
    <property type="molecule type" value="Genomic_DNA"/>
</dbReference>
<dbReference type="PANTHER" id="PTHR36498">
    <property type="entry name" value="TATA-BINDING PROTEIN-ASSOCIATED FACTOR 172"/>
    <property type="match status" value="1"/>
</dbReference>
<sequence>MSEQATRLESLLLLVRDGSSAQIRENAAEKLGQVATQSSESCHSILQQLRPLIVDSNWEIRVAASKCLNVVAHSLLNEDDNVADLFAAVSVGSREVSCTTLNLQTVDITKVVREGAPLLRSGGEEYRYVTNLTEDERRIHAVKQRRLLLRRLSGGAGPIWKTREDTLTEQLLPRLNRDHAQEIADDIEASEAKPKVHDDTDTKNEQKQAREMLSISTRKRHRVRDAGVSGAGEESKRLKVDHQSGPETALVSASPECGSDIDKLENEPEIQSKMSAVANLVTDLFESMFDSKGYSGKYG</sequence>
<dbReference type="SUPFAM" id="SSF48371">
    <property type="entry name" value="ARM repeat"/>
    <property type="match status" value="1"/>
</dbReference>
<dbReference type="STRING" id="325452.A0A3R7K2T2"/>
<evidence type="ECO:0000313" key="3">
    <source>
        <dbReference type="EMBL" id="RLN06777.1"/>
    </source>
</evidence>
<reference evidence="5 6" key="2">
    <citation type="submission" date="2018-07" db="EMBL/GenBank/DDBJ databases">
        <title>Genome sequencing of oomycete isolates from Chile give support for New Zealand origin for Phytophthora kernoviae and make available the first Nothophytophthora sp. genome.</title>
        <authorList>
            <person name="Studholme D.J."/>
            <person name="Sanfuentes E."/>
            <person name="Panda P."/>
            <person name="Hill R."/>
            <person name="Sambles C."/>
            <person name="Grant M."/>
            <person name="Williams N.M."/>
            <person name="Mcdougal R.L."/>
        </authorList>
    </citation>
    <scope>NUCLEOTIDE SEQUENCE [LARGE SCALE GENOMIC DNA]</scope>
    <source>
        <strain evidence="3">Chile2</strain>
        <strain evidence="4">Chile4</strain>
    </source>
</reference>
<dbReference type="Proteomes" id="UP000285624">
    <property type="component" value="Unassembled WGS sequence"/>
</dbReference>
<dbReference type="PANTHER" id="PTHR36498:SF1">
    <property type="entry name" value="TATA-BINDING PROTEIN-ASSOCIATED FACTOR 172"/>
    <property type="match status" value="1"/>
</dbReference>
<dbReference type="InterPro" id="IPR011989">
    <property type="entry name" value="ARM-like"/>
</dbReference>
<comment type="caution">
    <text evidence="3">The sequence shown here is derived from an EMBL/GenBank/DDBJ whole genome shotgun (WGS) entry which is preliminary data.</text>
</comment>
<reference evidence="2" key="1">
    <citation type="journal article" date="2015" name="Genom Data">
        <title>Genome sequences of six Phytophthora species associated with forests in New Zealand.</title>
        <authorList>
            <person name="Studholme D.J."/>
            <person name="McDougal R.L."/>
            <person name="Sambles C."/>
            <person name="Hansen E."/>
            <person name="Hardy G."/>
            <person name="Grant M."/>
            <person name="Ganley R.J."/>
            <person name="Williams N.M."/>
        </authorList>
    </citation>
    <scope>NUCLEOTIDE SEQUENCE</scope>
    <source>
        <strain evidence="2">NZFS 3630</strain>
    </source>
</reference>